<feature type="transmembrane region" description="Helical" evidence="6">
    <location>
        <begin position="247"/>
        <end position="269"/>
    </location>
</feature>
<dbReference type="AlphaFoldDB" id="A0A553UK35"/>
<feature type="transmembrane region" description="Helical" evidence="6">
    <location>
        <begin position="115"/>
        <end position="134"/>
    </location>
</feature>
<evidence type="ECO:0000256" key="5">
    <source>
        <dbReference type="ARBA" id="ARBA00023136"/>
    </source>
</evidence>
<evidence type="ECO:0000313" key="8">
    <source>
        <dbReference type="EMBL" id="TSA80563.1"/>
    </source>
</evidence>
<dbReference type="OrthoDB" id="9762978at2"/>
<feature type="transmembrane region" description="Helical" evidence="6">
    <location>
        <begin position="155"/>
        <end position="178"/>
    </location>
</feature>
<feature type="transmembrane region" description="Helical" evidence="6">
    <location>
        <begin position="362"/>
        <end position="382"/>
    </location>
</feature>
<evidence type="ECO:0000259" key="7">
    <source>
        <dbReference type="Pfam" id="PF03553"/>
    </source>
</evidence>
<reference evidence="9" key="2">
    <citation type="submission" date="2019-07" db="EMBL/GenBank/DDBJ databases">
        <title>Helicobacter labacensis sp. nov., Helicobacter mehlei sp. nov. and Helicobacter vulpis sp. nov., isolated from gastric mucosa of red fox (Vulpis vulpis).</title>
        <authorList>
            <person name="Papic B."/>
        </authorList>
    </citation>
    <scope>NUCLEOTIDE SEQUENCE [LARGE SCALE GENOMIC DNA]</scope>
    <source>
        <strain evidence="9">L8b</strain>
    </source>
</reference>
<keyword evidence="4 6" id="KW-1133">Transmembrane helix</keyword>
<evidence type="ECO:0000256" key="3">
    <source>
        <dbReference type="ARBA" id="ARBA00022692"/>
    </source>
</evidence>
<keyword evidence="3 6" id="KW-0812">Transmembrane</keyword>
<dbReference type="EMBL" id="VKGC01000026">
    <property type="protein sequence ID" value="TSA80563.1"/>
    <property type="molecule type" value="Genomic_DNA"/>
</dbReference>
<sequence length="501" mass="54037">MGHSLLSLLVPVFVIVMVIFTKRVALSLLSGIVLGSLIMTEGHLSEVLIYIYHKISAVFYRVDENGIQINSSSVYVFLFLIILGILSQIIAACGAINSFVLWAKKYVKSPRQSEGIALLAGIVIFIDDYFNALIVGQISKSLNDSHQSSRERLAYIIDSTSAPVCLLVPISSWGAYIVGVMQNEGSPLLKDSFALLLESMGSNYYAWFALVAVFLAIVWQINLPAMQKYRNVGVQDLQISLDDRPRAPISILIVSILSLIVGITGLILYTGYSASHSTHWLEIFKHTNTAFALFFGGLLALFLTTALAYAYLPKKSLFSLGFKGLKSMAGAIWVLILAWSIGPMIRDDLQTGIYLANLIQHFQGVVVLTPLLLFLISSFIAFTTGTSWGAFAIMLPIGAGMVGVMGGDIVLVISAILSGAVYGDHASPISDTTILSATGAGCSVQSHFLTQLPYATLTATCALVAFLGASLFSKAVGFMVGLVLLVGTFYILKEVFKRPSA</sequence>
<feature type="transmembrane region" description="Helical" evidence="6">
    <location>
        <begin position="204"/>
        <end position="226"/>
    </location>
</feature>
<organism evidence="8 9">
    <name type="scientific">Helicobacter mehlei</name>
    <dbReference type="NCBI Taxonomy" id="2316080"/>
    <lineage>
        <taxon>Bacteria</taxon>
        <taxon>Pseudomonadati</taxon>
        <taxon>Campylobacterota</taxon>
        <taxon>Epsilonproteobacteria</taxon>
        <taxon>Campylobacterales</taxon>
        <taxon>Helicobacteraceae</taxon>
        <taxon>Helicobacter</taxon>
    </lineage>
</organism>
<evidence type="ECO:0000256" key="6">
    <source>
        <dbReference type="SAM" id="Phobius"/>
    </source>
</evidence>
<reference evidence="8 9" key="1">
    <citation type="submission" date="2019-07" db="EMBL/GenBank/DDBJ databases">
        <title>Helicobacter labacensis sp. nov., Helicobacter mehlei sp. nov. and Helicobacter vulpis sp. nov., isolated from gastric mucosa of red fox (Vulpis vulpis).</title>
        <authorList>
            <person name="Kusar D."/>
            <person name="Gruntar I."/>
            <person name="Pate M."/>
            <person name="Zajc U."/>
            <person name="Ocepek M."/>
        </authorList>
    </citation>
    <scope>NUCLEOTIDE SEQUENCE [LARGE SCALE GENOMIC DNA]</scope>
    <source>
        <strain evidence="8 9">L8b</strain>
    </source>
</reference>
<feature type="transmembrane region" description="Helical" evidence="6">
    <location>
        <begin position="324"/>
        <end position="342"/>
    </location>
</feature>
<dbReference type="Proteomes" id="UP000319322">
    <property type="component" value="Unassembled WGS sequence"/>
</dbReference>
<feature type="transmembrane region" description="Helical" evidence="6">
    <location>
        <begin position="74"/>
        <end position="103"/>
    </location>
</feature>
<accession>A0A553UK35</accession>
<feature type="transmembrane region" description="Helical" evidence="6">
    <location>
        <begin position="475"/>
        <end position="492"/>
    </location>
</feature>
<dbReference type="PANTHER" id="PTHR43478">
    <property type="entry name" value="NA+/H+ ANTIPORTER-RELATED"/>
    <property type="match status" value="1"/>
</dbReference>
<dbReference type="InterPro" id="IPR018461">
    <property type="entry name" value="Na/H_Antiport_NhaC-like_C"/>
</dbReference>
<dbReference type="GO" id="GO:0005886">
    <property type="term" value="C:plasma membrane"/>
    <property type="evidence" value="ECO:0007669"/>
    <property type="project" value="UniProtKB-SubCell"/>
</dbReference>
<dbReference type="PANTHER" id="PTHR43478:SF1">
    <property type="entry name" value="NA+_H+ ANTIPORTER NHAC-LIKE C-TERMINAL DOMAIN-CONTAINING PROTEIN"/>
    <property type="match status" value="1"/>
</dbReference>
<proteinExistence type="predicted"/>
<dbReference type="Pfam" id="PF03553">
    <property type="entry name" value="Na_H_antiporter"/>
    <property type="match status" value="1"/>
</dbReference>
<gene>
    <name evidence="8" type="ORF">FNE76_07250</name>
</gene>
<protein>
    <submittedName>
        <fullName evidence="8">Na+/H+ antiporter NhaC family protein</fullName>
    </submittedName>
</protein>
<keyword evidence="9" id="KW-1185">Reference proteome</keyword>
<evidence type="ECO:0000256" key="2">
    <source>
        <dbReference type="ARBA" id="ARBA00022475"/>
    </source>
</evidence>
<evidence type="ECO:0000256" key="1">
    <source>
        <dbReference type="ARBA" id="ARBA00004651"/>
    </source>
</evidence>
<comment type="subcellular location">
    <subcellularLocation>
        <location evidence="1">Cell membrane</location>
        <topology evidence="1">Multi-pass membrane protein</topology>
    </subcellularLocation>
</comment>
<evidence type="ECO:0000256" key="4">
    <source>
        <dbReference type="ARBA" id="ARBA00022989"/>
    </source>
</evidence>
<keyword evidence="2" id="KW-1003">Cell membrane</keyword>
<dbReference type="RefSeq" id="WP_120948691.1">
    <property type="nucleotide sequence ID" value="NZ_QXQP01000028.1"/>
</dbReference>
<feature type="transmembrane region" description="Helical" evidence="6">
    <location>
        <begin position="389"/>
        <end position="417"/>
    </location>
</feature>
<comment type="caution">
    <text evidence="8">The sequence shown here is derived from an EMBL/GenBank/DDBJ whole genome shotgun (WGS) entry which is preliminary data.</text>
</comment>
<evidence type="ECO:0000313" key="9">
    <source>
        <dbReference type="Proteomes" id="UP000319322"/>
    </source>
</evidence>
<reference evidence="8 9" key="3">
    <citation type="submission" date="2019-07" db="EMBL/GenBank/DDBJ databases">
        <authorList>
            <person name="Papic B."/>
        </authorList>
    </citation>
    <scope>NUCLEOTIDE SEQUENCE [LARGE SCALE GENOMIC DNA]</scope>
    <source>
        <strain evidence="8 9">L8b</strain>
    </source>
</reference>
<name>A0A553UK35_9HELI</name>
<feature type="transmembrane region" description="Helical" evidence="6">
    <location>
        <begin position="289"/>
        <end position="312"/>
    </location>
</feature>
<keyword evidence="5 6" id="KW-0472">Membrane</keyword>
<feature type="domain" description="Na+/H+ antiporter NhaC-like C-terminal" evidence="7">
    <location>
        <begin position="164"/>
        <end position="467"/>
    </location>
</feature>
<feature type="transmembrane region" description="Helical" evidence="6">
    <location>
        <begin position="31"/>
        <end position="53"/>
    </location>
</feature>